<evidence type="ECO:0000313" key="1">
    <source>
        <dbReference type="EMBL" id="BBX28495.1"/>
    </source>
</evidence>
<dbReference type="EMBL" id="AP022565">
    <property type="protein sequence ID" value="BBX28495.1"/>
    <property type="molecule type" value="Genomic_DNA"/>
</dbReference>
<dbReference type="Proteomes" id="UP000466906">
    <property type="component" value="Chromosome"/>
</dbReference>
<proteinExistence type="predicted"/>
<accession>A0A6N4UX27</accession>
<gene>
    <name evidence="1" type="ORF">MALV_36200</name>
</gene>
<organism evidence="1 2">
    <name type="scientific">Mycolicibacterium alvei</name>
    <dbReference type="NCBI Taxonomy" id="67081"/>
    <lineage>
        <taxon>Bacteria</taxon>
        <taxon>Bacillati</taxon>
        <taxon>Actinomycetota</taxon>
        <taxon>Actinomycetes</taxon>
        <taxon>Mycobacteriales</taxon>
        <taxon>Mycobacteriaceae</taxon>
        <taxon>Mycolicibacterium</taxon>
    </lineage>
</organism>
<reference evidence="1 2" key="1">
    <citation type="journal article" date="2019" name="Emerg. Microbes Infect.">
        <title>Comprehensive subspecies identification of 175 nontuberculous mycobacteria species based on 7547 genomic profiles.</title>
        <authorList>
            <person name="Matsumoto Y."/>
            <person name="Kinjo T."/>
            <person name="Motooka D."/>
            <person name="Nabeya D."/>
            <person name="Jung N."/>
            <person name="Uechi K."/>
            <person name="Horii T."/>
            <person name="Iida T."/>
            <person name="Fujita J."/>
            <person name="Nakamura S."/>
        </authorList>
    </citation>
    <scope>NUCLEOTIDE SEQUENCE [LARGE SCALE GENOMIC DNA]</scope>
    <source>
        <strain evidence="1 2">JCM 12272</strain>
    </source>
</reference>
<dbReference type="AlphaFoldDB" id="A0A6N4UX27"/>
<dbReference type="RefSeq" id="WP_163666180.1">
    <property type="nucleotide sequence ID" value="NZ_AP022565.1"/>
</dbReference>
<keyword evidence="2" id="KW-1185">Reference proteome</keyword>
<protein>
    <submittedName>
        <fullName evidence="1">Uncharacterized protein</fullName>
    </submittedName>
</protein>
<dbReference type="KEGG" id="malv:MALV_36200"/>
<evidence type="ECO:0000313" key="2">
    <source>
        <dbReference type="Proteomes" id="UP000466906"/>
    </source>
</evidence>
<name>A0A6N4UX27_9MYCO</name>
<sequence length="106" mass="11993">MIRLPLGAHSALWAEFLQLLLHDLEPLGFSVTDDGDCLVVNVSVPTEVDRARAFWDDAHQRQHAGLLTEQATAIGEFEANHPDVFVRTDLFCRRFLKSRPPRVPQC</sequence>